<dbReference type="AlphaFoldDB" id="A0A0U3TF65"/>
<dbReference type="PANTHER" id="PTHR30327">
    <property type="entry name" value="UNCHARACTERIZED PROTEIN YQGE"/>
    <property type="match status" value="1"/>
</dbReference>
<organism evidence="3 4">
    <name type="scientific">Aeromicrobium erythreum</name>
    <dbReference type="NCBI Taxonomy" id="2041"/>
    <lineage>
        <taxon>Bacteria</taxon>
        <taxon>Bacillati</taxon>
        <taxon>Actinomycetota</taxon>
        <taxon>Actinomycetes</taxon>
        <taxon>Propionibacteriales</taxon>
        <taxon>Nocardioidaceae</taxon>
        <taxon>Aeromicrobium</taxon>
    </lineage>
</organism>
<dbReference type="Gene3D" id="3.40.1740.10">
    <property type="entry name" value="VC0467-like"/>
    <property type="match status" value="1"/>
</dbReference>
<dbReference type="RefSeq" id="WP_067855665.1">
    <property type="nucleotide sequence ID" value="NZ_CP011502.1"/>
</dbReference>
<dbReference type="InterPro" id="IPR003774">
    <property type="entry name" value="AlgH-like"/>
</dbReference>
<dbReference type="HAMAP" id="MF_00758">
    <property type="entry name" value="UPF0301"/>
    <property type="match status" value="1"/>
</dbReference>
<evidence type="ECO:0000256" key="2">
    <source>
        <dbReference type="HAMAP-Rule" id="MF_00758"/>
    </source>
</evidence>
<name>A0A0U3TF65_9ACTN</name>
<dbReference type="OrthoDB" id="9807486at2"/>
<gene>
    <name evidence="3" type="ORF">AERYTH_05455</name>
</gene>
<protein>
    <recommendedName>
        <fullName evidence="2">UPF0301 protein AERYTH_05455</fullName>
    </recommendedName>
</protein>
<proteinExistence type="inferred from homology"/>
<reference evidence="3 4" key="1">
    <citation type="journal article" date="1991" name="Int. J. Syst. Bacteriol.">
        <title>Description of the erythromycin-producing bacterium Arthrobacter sp. strain NRRL B-3381 as Aeromicrobium erythreum gen. nov., sp. nov.</title>
        <authorList>
            <person name="Miller E.S."/>
            <person name="Woese C.R."/>
            <person name="Brenner S."/>
        </authorList>
    </citation>
    <scope>NUCLEOTIDE SEQUENCE [LARGE SCALE GENOMIC DNA]</scope>
    <source>
        <strain evidence="3 4">AR18</strain>
    </source>
</reference>
<evidence type="ECO:0000313" key="4">
    <source>
        <dbReference type="Proteomes" id="UP000067689"/>
    </source>
</evidence>
<dbReference type="Pfam" id="PF02622">
    <property type="entry name" value="DUF179"/>
    <property type="match status" value="1"/>
</dbReference>
<dbReference type="EMBL" id="CP011502">
    <property type="protein sequence ID" value="ALX04183.1"/>
    <property type="molecule type" value="Genomic_DNA"/>
</dbReference>
<dbReference type="STRING" id="2041.AERYTH_05455"/>
<dbReference type="KEGG" id="aer:AERYTH_05455"/>
<evidence type="ECO:0000256" key="1">
    <source>
        <dbReference type="ARBA" id="ARBA00009600"/>
    </source>
</evidence>
<comment type="similarity">
    <text evidence="1 2">Belongs to the UPF0301 (AlgH) family.</text>
</comment>
<dbReference type="Proteomes" id="UP000067689">
    <property type="component" value="Chromosome"/>
</dbReference>
<dbReference type="NCBIfam" id="NF001270">
    <property type="entry name" value="PRK00228.2-2"/>
    <property type="match status" value="1"/>
</dbReference>
<dbReference type="PATRIC" id="fig|2041.4.peg.1134"/>
<sequence length="183" mass="19364">METLAGRLLVATPEIAAGPFARSVVLLLDHDEDGALGVVLNHPLEADVEDVLPAWAAVVDAPDCLFQGGPVATDAALAVGVLGSSAVPVPGWRSMTGPFGLVDLDGPPPQDGALRGLRVFAGYAGWGPEQLEGELEEGSWLVVEARDDDLLSPVPERLWRDVLLRQDDDVRLLSTYPEDPGLN</sequence>
<dbReference type="PANTHER" id="PTHR30327:SF1">
    <property type="entry name" value="UPF0301 PROTEIN YQGE"/>
    <property type="match status" value="1"/>
</dbReference>
<evidence type="ECO:0000313" key="3">
    <source>
        <dbReference type="EMBL" id="ALX04183.1"/>
    </source>
</evidence>
<accession>A0A0U3TF65</accession>
<dbReference type="SUPFAM" id="SSF143456">
    <property type="entry name" value="VC0467-like"/>
    <property type="match status" value="1"/>
</dbReference>
<dbReference type="GO" id="GO:0005829">
    <property type="term" value="C:cytosol"/>
    <property type="evidence" value="ECO:0007669"/>
    <property type="project" value="TreeGrafter"/>
</dbReference>
<keyword evidence="4" id="KW-1185">Reference proteome</keyword>